<comment type="caution">
    <text evidence="2">The sequence shown here is derived from an EMBL/GenBank/DDBJ whole genome shotgun (WGS) entry which is preliminary data.</text>
</comment>
<feature type="transmembrane region" description="Helical" evidence="1">
    <location>
        <begin position="117"/>
        <end position="135"/>
    </location>
</feature>
<protein>
    <submittedName>
        <fullName evidence="2">Uncharacterized protein</fullName>
    </submittedName>
</protein>
<evidence type="ECO:0000256" key="1">
    <source>
        <dbReference type="SAM" id="Phobius"/>
    </source>
</evidence>
<keyword evidence="3" id="KW-1185">Reference proteome</keyword>
<organism evidence="2 3">
    <name type="scientific">Byssochlamys spectabilis (strain No. 5 / NBRC 109023)</name>
    <name type="common">Paecilomyces variotii</name>
    <dbReference type="NCBI Taxonomy" id="1356009"/>
    <lineage>
        <taxon>Eukaryota</taxon>
        <taxon>Fungi</taxon>
        <taxon>Dikarya</taxon>
        <taxon>Ascomycota</taxon>
        <taxon>Pezizomycotina</taxon>
        <taxon>Eurotiomycetes</taxon>
        <taxon>Eurotiomycetidae</taxon>
        <taxon>Eurotiales</taxon>
        <taxon>Thermoascaceae</taxon>
        <taxon>Paecilomyces</taxon>
    </lineage>
</organism>
<keyword evidence="1" id="KW-0812">Transmembrane</keyword>
<name>V5G4L6_BYSSN</name>
<keyword evidence="1" id="KW-0472">Membrane</keyword>
<feature type="transmembrane region" description="Helical" evidence="1">
    <location>
        <begin position="156"/>
        <end position="179"/>
    </location>
</feature>
<dbReference type="eggNOG" id="KOG2614">
    <property type="taxonomic scope" value="Eukaryota"/>
</dbReference>
<proteinExistence type="predicted"/>
<dbReference type="EMBL" id="BAUL01000180">
    <property type="protein sequence ID" value="GAD96951.1"/>
    <property type="molecule type" value="Genomic_DNA"/>
</dbReference>
<gene>
    <name evidence="2" type="ORF">PVAR5_5619</name>
</gene>
<dbReference type="HOGENOM" id="CLU_063950_0_0_1"/>
<dbReference type="AlphaFoldDB" id="V5G4L6"/>
<evidence type="ECO:0000313" key="3">
    <source>
        <dbReference type="Proteomes" id="UP000018001"/>
    </source>
</evidence>
<dbReference type="OrthoDB" id="10029326at2759"/>
<feature type="transmembrane region" description="Helical" evidence="1">
    <location>
        <begin position="370"/>
        <end position="394"/>
    </location>
</feature>
<reference evidence="3" key="1">
    <citation type="journal article" date="2014" name="Genome Announc.">
        <title>Draft genome sequence of the formaldehyde-resistant fungus Byssochlamys spectabilis No. 5 (anamorph Paecilomyces variotii No. 5) (NBRC109023).</title>
        <authorList>
            <person name="Oka T."/>
            <person name="Ekino K."/>
            <person name="Fukuda K."/>
            <person name="Nomura Y."/>
        </authorList>
    </citation>
    <scope>NUCLEOTIDE SEQUENCE [LARGE SCALE GENOMIC DNA]</scope>
    <source>
        <strain evidence="3">No. 5 / NBRC 109023</strain>
    </source>
</reference>
<evidence type="ECO:0000313" key="2">
    <source>
        <dbReference type="EMBL" id="GAD96951.1"/>
    </source>
</evidence>
<sequence>MNSLSDPPTAPPTDETDTGVIKNAQTEFRHSHLFRIIKAVPLVIFAVLCNYTMGTILQSTFPLLRQAGSSLELELDNNVVVDVRSSFYGISCVDKLIRIYVCASLPSMVGLDRAHRLQMMSFLFDMGPMIIVWIVEGRRRAKSHKMGSWGFTISAWPFLSMMGAQVNGIGMIAPMYYFIHYVSSPLPADAPSMTGSSPIDIHEAKVLLPAVLISYYLPLLAQNLPVLSLPVRQIICGHWQLYPVWLSITYHGLRLWYSSERTKNTERLRSEGSISGADMACIRRAYKITGGISAAIYFYVRFLSGIPTWDIFLRGMFHSPRAVAAAVASVTDGMDPAMKYDAFFTFASGLLWITLTFGDMEAEGLLRFGTIRVTSVMLLVVYFFGPGAATALCWGWREEILAALAARRIGSDLAAQDEAFSLAQGASTMVFGKPIANANPDR</sequence>
<dbReference type="InParanoid" id="V5G4L6"/>
<accession>V5G4L6</accession>
<dbReference type="Proteomes" id="UP000018001">
    <property type="component" value="Unassembled WGS sequence"/>
</dbReference>
<feature type="transmembrane region" description="Helical" evidence="1">
    <location>
        <begin position="39"/>
        <end position="61"/>
    </location>
</feature>
<keyword evidence="1" id="KW-1133">Transmembrane helix</keyword>